<dbReference type="PROSITE" id="PS50011">
    <property type="entry name" value="PROTEIN_KINASE_DOM"/>
    <property type="match status" value="1"/>
</dbReference>
<dbReference type="SUPFAM" id="SSF56112">
    <property type="entry name" value="Protein kinase-like (PK-like)"/>
    <property type="match status" value="1"/>
</dbReference>
<dbReference type="GO" id="GO:0004672">
    <property type="term" value="F:protein kinase activity"/>
    <property type="evidence" value="ECO:0007669"/>
    <property type="project" value="InterPro"/>
</dbReference>
<dbReference type="InterPro" id="IPR050117">
    <property type="entry name" value="MAPK"/>
</dbReference>
<keyword evidence="5" id="KW-1185">Reference proteome</keyword>
<feature type="domain" description="Protein kinase" evidence="3">
    <location>
        <begin position="1"/>
        <end position="166"/>
    </location>
</feature>
<keyword evidence="1" id="KW-0547">Nucleotide-binding</keyword>
<evidence type="ECO:0000313" key="4">
    <source>
        <dbReference type="EMBL" id="ODM87792.1"/>
    </source>
</evidence>
<comment type="caution">
    <text evidence="4">The sequence shown here is derived from an EMBL/GenBank/DDBJ whole genome shotgun (WGS) entry which is preliminary data.</text>
</comment>
<evidence type="ECO:0000256" key="2">
    <source>
        <dbReference type="ARBA" id="ARBA00022840"/>
    </source>
</evidence>
<dbReference type="Pfam" id="PF00069">
    <property type="entry name" value="Pkinase"/>
    <property type="match status" value="1"/>
</dbReference>
<dbReference type="AlphaFoldDB" id="A0A1D2M4F0"/>
<sequence>MDFDFAEFLAQKKEFNHSQISYFIYQILSAVRYLKSIGIYHRDIKPSNIGVMRLSNNLKFLDFGASLLGPDDDTNHVVKDTTRLQKYYRLDQYNKITEKLGSPSQDFIEKISKPIIKTYVENQPEYKNWGFERLFSDLRFPGTTLQYPTLIAWNGLWIFIGKMFGD</sequence>
<proteinExistence type="predicted"/>
<reference evidence="4 5" key="1">
    <citation type="journal article" date="2016" name="Genome Biol. Evol.">
        <title>Gene Family Evolution Reflects Adaptation to Soil Environmental Stressors in the Genome of the Collembolan Orchesella cincta.</title>
        <authorList>
            <person name="Faddeeva-Vakhrusheva A."/>
            <person name="Derks M.F."/>
            <person name="Anvar S.Y."/>
            <person name="Agamennone V."/>
            <person name="Suring W."/>
            <person name="Smit S."/>
            <person name="van Straalen N.M."/>
            <person name="Roelofs D."/>
        </authorList>
    </citation>
    <scope>NUCLEOTIDE SEQUENCE [LARGE SCALE GENOMIC DNA]</scope>
    <source>
        <tissue evidence="4">Mixed pool</tissue>
    </source>
</reference>
<keyword evidence="4" id="KW-0418">Kinase</keyword>
<dbReference type="OrthoDB" id="193931at2759"/>
<dbReference type="InterPro" id="IPR011009">
    <property type="entry name" value="Kinase-like_dom_sf"/>
</dbReference>
<dbReference type="EMBL" id="LJIJ01004676">
    <property type="protein sequence ID" value="ODM87792.1"/>
    <property type="molecule type" value="Genomic_DNA"/>
</dbReference>
<dbReference type="InterPro" id="IPR000719">
    <property type="entry name" value="Prot_kinase_dom"/>
</dbReference>
<evidence type="ECO:0000313" key="5">
    <source>
        <dbReference type="Proteomes" id="UP000094527"/>
    </source>
</evidence>
<gene>
    <name evidence="4" type="ORF">Ocin01_18890</name>
</gene>
<dbReference type="Proteomes" id="UP000094527">
    <property type="component" value="Unassembled WGS sequence"/>
</dbReference>
<name>A0A1D2M4F0_ORCCI</name>
<dbReference type="GO" id="GO:0005524">
    <property type="term" value="F:ATP binding"/>
    <property type="evidence" value="ECO:0007669"/>
    <property type="project" value="UniProtKB-KW"/>
</dbReference>
<evidence type="ECO:0000259" key="3">
    <source>
        <dbReference type="PROSITE" id="PS50011"/>
    </source>
</evidence>
<dbReference type="Gene3D" id="1.10.510.10">
    <property type="entry name" value="Transferase(Phosphotransferase) domain 1"/>
    <property type="match status" value="2"/>
</dbReference>
<keyword evidence="4" id="KW-0808">Transferase</keyword>
<accession>A0A1D2M4F0</accession>
<protein>
    <submittedName>
        <fullName evidence="4">Mitogen-activated protein kinase 8</fullName>
    </submittedName>
</protein>
<dbReference type="STRING" id="48709.A0A1D2M4F0"/>
<evidence type="ECO:0000256" key="1">
    <source>
        <dbReference type="ARBA" id="ARBA00022741"/>
    </source>
</evidence>
<organism evidence="4 5">
    <name type="scientific">Orchesella cincta</name>
    <name type="common">Springtail</name>
    <name type="synonym">Podura cincta</name>
    <dbReference type="NCBI Taxonomy" id="48709"/>
    <lineage>
        <taxon>Eukaryota</taxon>
        <taxon>Metazoa</taxon>
        <taxon>Ecdysozoa</taxon>
        <taxon>Arthropoda</taxon>
        <taxon>Hexapoda</taxon>
        <taxon>Collembola</taxon>
        <taxon>Entomobryomorpha</taxon>
        <taxon>Entomobryoidea</taxon>
        <taxon>Orchesellidae</taxon>
        <taxon>Orchesellinae</taxon>
        <taxon>Orchesella</taxon>
    </lineage>
</organism>
<dbReference type="PANTHER" id="PTHR24055">
    <property type="entry name" value="MITOGEN-ACTIVATED PROTEIN KINASE"/>
    <property type="match status" value="1"/>
</dbReference>
<keyword evidence="2" id="KW-0067">ATP-binding</keyword>